<dbReference type="Proteomes" id="UP000054928">
    <property type="component" value="Unassembled WGS sequence"/>
</dbReference>
<dbReference type="RefSeq" id="XP_024576146.1">
    <property type="nucleotide sequence ID" value="XM_024725362.1"/>
</dbReference>
<evidence type="ECO:0000313" key="2">
    <source>
        <dbReference type="Proteomes" id="UP000054928"/>
    </source>
</evidence>
<organism evidence="1 2">
    <name type="scientific">Plasmopara halstedii</name>
    <name type="common">Downy mildew of sunflower</name>
    <dbReference type="NCBI Taxonomy" id="4781"/>
    <lineage>
        <taxon>Eukaryota</taxon>
        <taxon>Sar</taxon>
        <taxon>Stramenopiles</taxon>
        <taxon>Oomycota</taxon>
        <taxon>Peronosporomycetes</taxon>
        <taxon>Peronosporales</taxon>
        <taxon>Peronosporaceae</taxon>
        <taxon>Plasmopara</taxon>
    </lineage>
</organism>
<evidence type="ECO:0000313" key="1">
    <source>
        <dbReference type="EMBL" id="CEG39777.1"/>
    </source>
</evidence>
<dbReference type="EMBL" id="CCYD01000442">
    <property type="protein sequence ID" value="CEG39777.1"/>
    <property type="molecule type" value="Genomic_DNA"/>
</dbReference>
<protein>
    <submittedName>
        <fullName evidence="1">Uncharacterized protein</fullName>
    </submittedName>
</protein>
<accession>A0A0P1AG86</accession>
<sequence length="55" mass="6296">MLWMPFVAKDHLCSSEYFYRPLDPSLRRMSIGEAQIPEGNISRNPADIPASFRAL</sequence>
<name>A0A0P1AG86_PLAHL</name>
<keyword evidence="2" id="KW-1185">Reference proteome</keyword>
<reference evidence="2" key="1">
    <citation type="submission" date="2014-09" db="EMBL/GenBank/DDBJ databases">
        <authorList>
            <person name="Sharma Rahul"/>
            <person name="Thines Marco"/>
        </authorList>
    </citation>
    <scope>NUCLEOTIDE SEQUENCE [LARGE SCALE GENOMIC DNA]</scope>
</reference>
<dbReference type="AlphaFoldDB" id="A0A0P1AG86"/>
<dbReference type="GeneID" id="36405068"/>
<proteinExistence type="predicted"/>
<dbReference type="OrthoDB" id="78439at2759"/>